<evidence type="ECO:0000259" key="7">
    <source>
        <dbReference type="PROSITE" id="PS51379"/>
    </source>
</evidence>
<dbReference type="Gene3D" id="1.10.1060.10">
    <property type="entry name" value="Alpha-helical ferredoxin"/>
    <property type="match status" value="1"/>
</dbReference>
<dbReference type="InterPro" id="IPR004017">
    <property type="entry name" value="Cys_rich_dom"/>
</dbReference>
<keyword evidence="6" id="KW-0472">Membrane</keyword>
<dbReference type="SUPFAM" id="SSF46548">
    <property type="entry name" value="alpha-helical ferredoxin"/>
    <property type="match status" value="1"/>
</dbReference>
<dbReference type="InterPro" id="IPR009051">
    <property type="entry name" value="Helical_ferredxn"/>
</dbReference>
<feature type="transmembrane region" description="Helical" evidence="6">
    <location>
        <begin position="64"/>
        <end position="88"/>
    </location>
</feature>
<dbReference type="Gene3D" id="1.20.950.20">
    <property type="entry name" value="Transmembrane di-heme cytochromes, Chain C"/>
    <property type="match status" value="1"/>
</dbReference>
<keyword evidence="1" id="KW-0004">4Fe-4S</keyword>
<evidence type="ECO:0000256" key="3">
    <source>
        <dbReference type="ARBA" id="ARBA00023002"/>
    </source>
</evidence>
<evidence type="ECO:0000256" key="1">
    <source>
        <dbReference type="ARBA" id="ARBA00022485"/>
    </source>
</evidence>
<gene>
    <name evidence="8" type="ORF">GEOBRER4_n2883</name>
</gene>
<dbReference type="GO" id="GO:0016491">
    <property type="term" value="F:oxidoreductase activity"/>
    <property type="evidence" value="ECO:0007669"/>
    <property type="project" value="UniProtKB-KW"/>
</dbReference>
<evidence type="ECO:0000256" key="4">
    <source>
        <dbReference type="ARBA" id="ARBA00023004"/>
    </source>
</evidence>
<keyword evidence="5" id="KW-0411">Iron-sulfur</keyword>
<keyword evidence="6" id="KW-1133">Transmembrane helix</keyword>
<dbReference type="GO" id="GO:0046872">
    <property type="term" value="F:metal ion binding"/>
    <property type="evidence" value="ECO:0007669"/>
    <property type="project" value="UniProtKB-KW"/>
</dbReference>
<dbReference type="InterPro" id="IPR017896">
    <property type="entry name" value="4Fe4S_Fe-S-bd"/>
</dbReference>
<evidence type="ECO:0000313" key="8">
    <source>
        <dbReference type="EMBL" id="BCG48018.1"/>
    </source>
</evidence>
<dbReference type="InterPro" id="IPR036197">
    <property type="entry name" value="NarG-like_sf"/>
</dbReference>
<keyword evidence="6" id="KW-0812">Transmembrane</keyword>
<dbReference type="PROSITE" id="PS51379">
    <property type="entry name" value="4FE4S_FER_2"/>
    <property type="match status" value="2"/>
</dbReference>
<dbReference type="Pfam" id="PF02754">
    <property type="entry name" value="CCG"/>
    <property type="match status" value="2"/>
</dbReference>
<evidence type="ECO:0000313" key="9">
    <source>
        <dbReference type="Proteomes" id="UP000515472"/>
    </source>
</evidence>
<dbReference type="SUPFAM" id="SSF103501">
    <property type="entry name" value="Respiratory nitrate reductase 1 gamma chain"/>
    <property type="match status" value="1"/>
</dbReference>
<reference evidence="8 9" key="1">
    <citation type="submission" date="2020-06" db="EMBL/GenBank/DDBJ databases">
        <title>Interaction of electrochemicaly active bacteria, Geobacter bremensis R4 on different carbon anode.</title>
        <authorList>
            <person name="Meng L."/>
            <person name="Yoshida N."/>
        </authorList>
    </citation>
    <scope>NUCLEOTIDE SEQUENCE [LARGE SCALE GENOMIC DNA]</scope>
    <source>
        <strain evidence="8 9">R4</strain>
    </source>
</reference>
<dbReference type="PROSITE" id="PS00198">
    <property type="entry name" value="4FE4S_FER_1"/>
    <property type="match status" value="2"/>
</dbReference>
<proteinExistence type="predicted"/>
<dbReference type="PANTHER" id="PTHR43255">
    <property type="entry name" value="IRON-SULFUR-BINDING OXIDOREDUCTASE FADF-RELATED-RELATED"/>
    <property type="match status" value="1"/>
</dbReference>
<feature type="transmembrane region" description="Helical" evidence="6">
    <location>
        <begin position="6"/>
        <end position="24"/>
    </location>
</feature>
<feature type="domain" description="4Fe-4S ferredoxin-type" evidence="7">
    <location>
        <begin position="264"/>
        <end position="293"/>
    </location>
</feature>
<keyword evidence="9" id="KW-1185">Reference proteome</keyword>
<dbReference type="GO" id="GO:0005886">
    <property type="term" value="C:plasma membrane"/>
    <property type="evidence" value="ECO:0007669"/>
    <property type="project" value="TreeGrafter"/>
</dbReference>
<feature type="transmembrane region" description="Helical" evidence="6">
    <location>
        <begin position="195"/>
        <end position="217"/>
    </location>
</feature>
<feature type="domain" description="4Fe-4S ferredoxin-type" evidence="7">
    <location>
        <begin position="328"/>
        <end position="358"/>
    </location>
</feature>
<evidence type="ECO:0000256" key="5">
    <source>
        <dbReference type="ARBA" id="ARBA00023014"/>
    </source>
</evidence>
<dbReference type="PANTHER" id="PTHR43255:SF1">
    <property type="entry name" value="IRON-SULFUR-BINDING OXIDOREDUCTASE FADF-RELATED"/>
    <property type="match status" value="1"/>
</dbReference>
<dbReference type="KEGG" id="gbn:GEOBRER4_27680"/>
<keyword evidence="4" id="KW-0408">Iron</keyword>
<dbReference type="EMBL" id="AP023213">
    <property type="protein sequence ID" value="BCG48018.1"/>
    <property type="molecule type" value="Genomic_DNA"/>
</dbReference>
<feature type="transmembrane region" description="Helical" evidence="6">
    <location>
        <begin position="144"/>
        <end position="164"/>
    </location>
</feature>
<organism evidence="8 9">
    <name type="scientific">Citrifermentans bremense</name>
    <dbReference type="NCBI Taxonomy" id="60035"/>
    <lineage>
        <taxon>Bacteria</taxon>
        <taxon>Pseudomonadati</taxon>
        <taxon>Thermodesulfobacteriota</taxon>
        <taxon>Desulfuromonadia</taxon>
        <taxon>Geobacterales</taxon>
        <taxon>Geobacteraceae</taxon>
        <taxon>Citrifermentans</taxon>
    </lineage>
</organism>
<dbReference type="InterPro" id="IPR051460">
    <property type="entry name" value="HdrC_iron-sulfur_subunit"/>
</dbReference>
<evidence type="ECO:0000256" key="2">
    <source>
        <dbReference type="ARBA" id="ARBA00022723"/>
    </source>
</evidence>
<name>A0A6S6M2W3_9BACT</name>
<evidence type="ECO:0000256" key="6">
    <source>
        <dbReference type="SAM" id="Phobius"/>
    </source>
</evidence>
<feature type="transmembrane region" description="Helical" evidence="6">
    <location>
        <begin position="108"/>
        <end position="132"/>
    </location>
</feature>
<protein>
    <recommendedName>
        <fullName evidence="7">4Fe-4S ferredoxin-type domain-containing protein</fullName>
    </recommendedName>
</protein>
<keyword evidence="3" id="KW-0560">Oxidoreductase</keyword>
<dbReference type="Proteomes" id="UP000515472">
    <property type="component" value="Chromosome"/>
</dbReference>
<dbReference type="InterPro" id="IPR017900">
    <property type="entry name" value="4Fe4S_Fe_S_CS"/>
</dbReference>
<keyword evidence="2" id="KW-0479">Metal-binding</keyword>
<dbReference type="GO" id="GO:0051539">
    <property type="term" value="F:4 iron, 4 sulfur cluster binding"/>
    <property type="evidence" value="ECO:0007669"/>
    <property type="project" value="UniProtKB-KW"/>
</dbReference>
<dbReference type="RefSeq" id="WP_185242834.1">
    <property type="nucleotide sequence ID" value="NZ_AP023213.1"/>
</dbReference>
<dbReference type="Pfam" id="PF13183">
    <property type="entry name" value="Fer4_8"/>
    <property type="match status" value="1"/>
</dbReference>
<dbReference type="AlphaFoldDB" id="A0A6S6M2W3"/>
<sequence length="658" mass="72115">MQPDPVIFTPLLAAACTIFLWSCYRRFSLVTVGTAEDRFSSTMERLQGMFVYAFLQKRVVKRPFGVNHVFIFWSFLVLAVANTEFLVSGVFPAAKLSLLLPAALYQPLLIAFDLVSLFALVAVAIALVRRAVAPPYKGARTGEAFAILSMIGTLMLAYFCFHAAEIAMGHEAAAHAMPLSSALAAALSGLSSETLGTLGVVSWWLHAGVLLFFLNYLPYSKHMHILAAIPNCYFKGLGTPNTQEREEFAEGNVYGAGSIENFTWKDLFDSFSCTECGRCENACPAAATGKPLNPRRVMHDIKVNLLANGAQLQRGGVATVPVIGEGEGSVEADALWSCTTCGACLNACPVFIEQMPKINKMRRHLVQMEADFPEELLNLFENMEQRSNPWGIAPGDRGKWVGGHEVKPFEAGKTEYLFYVGCAGSFDSRAKQVTLSMARILDAAGVSWGILGKEEKCCGDSVRRLGNEYVFDKMARENVAMFQEKKVTKVITQCPHCFSTLKNDYRQYGLELEVIPHAELIERLLGEGKLKLDMHEAKGGNIVFHDSCYLGRHNGIYEAPRKVIAQATGTAPAEMPRNRENSFCCGAGGGRMWLEEHLGERINLNRVNEALSGSPGTICVTCPYCMTMMEDGLKDRASGETKVKDIAEIVAEGLRGTA</sequence>
<accession>A0A6S6M2W3</accession>